<dbReference type="Pfam" id="PF05494">
    <property type="entry name" value="MlaC"/>
    <property type="match status" value="1"/>
</dbReference>
<dbReference type="AlphaFoldDB" id="A0AA86IZH4"/>
<reference evidence="2 3" key="1">
    <citation type="submission" date="2023-10" db="EMBL/GenBank/DDBJ databases">
        <title>Complete Genome Sequence of Limnobacter thiooxidans CS-K2T, Isolated from freshwater lake sediments in Bavaria, Germany.</title>
        <authorList>
            <person name="Naruki M."/>
            <person name="Watanabe A."/>
            <person name="Warashina T."/>
            <person name="Morita T."/>
            <person name="Arakawa K."/>
        </authorList>
    </citation>
    <scope>NUCLEOTIDE SEQUENCE [LARGE SCALE GENOMIC DNA]</scope>
    <source>
        <strain evidence="2 3">CS-K2</strain>
    </source>
</reference>
<gene>
    <name evidence="2" type="ORF">RGQ30_03490</name>
</gene>
<accession>A0AA86IZH4</accession>
<dbReference type="PANTHER" id="PTHR36573">
    <property type="entry name" value="INTERMEMBRANE PHOSPHOLIPID TRANSPORT SYSTEM BINDING PROTEIN MLAC"/>
    <property type="match status" value="1"/>
</dbReference>
<dbReference type="Gene3D" id="1.10.10.640">
    <property type="entry name" value="phospholipid-binding protein"/>
    <property type="match status" value="1"/>
</dbReference>
<evidence type="ECO:0000313" key="2">
    <source>
        <dbReference type="EMBL" id="BET24848.1"/>
    </source>
</evidence>
<sequence>MNIAVNRLFQWIAIAALGVSAMAQPALAQEVPANEFVEKFSNEVLAEIKSRKQELVSDPRKLDALIDQKVMPNVNFRKMTQLVVGRPWREATPEQREQITKEFRTLLVKTYSGALSQVGDQTLQVDRLRARPEDTDVIVNSRVIQKGAPPIDLAYRVEKKDGKWQIYDLSVLGLWLVDSYKAQFGAVLASSGVDGLIQTLKTLNSKG</sequence>
<dbReference type="EMBL" id="AP028947">
    <property type="protein sequence ID" value="BET24848.1"/>
    <property type="molecule type" value="Genomic_DNA"/>
</dbReference>
<dbReference type="Proteomes" id="UP001329151">
    <property type="component" value="Chromosome"/>
</dbReference>
<proteinExistence type="predicted"/>
<keyword evidence="1" id="KW-0732">Signal</keyword>
<evidence type="ECO:0000313" key="3">
    <source>
        <dbReference type="Proteomes" id="UP001329151"/>
    </source>
</evidence>
<dbReference type="Gene3D" id="3.10.450.50">
    <property type="match status" value="1"/>
</dbReference>
<dbReference type="InterPro" id="IPR008869">
    <property type="entry name" value="MlaC/ttg2D"/>
</dbReference>
<feature type="chain" id="PRO_5041688334" evidence="1">
    <location>
        <begin position="29"/>
        <end position="207"/>
    </location>
</feature>
<name>A0AA86IZH4_9BURK</name>
<dbReference type="KEGG" id="lto:RGQ30_03490"/>
<feature type="signal peptide" evidence="1">
    <location>
        <begin position="1"/>
        <end position="28"/>
    </location>
</feature>
<dbReference type="PIRSF" id="PIRSF004649">
    <property type="entry name" value="MlaC"/>
    <property type="match status" value="1"/>
</dbReference>
<protein>
    <submittedName>
        <fullName evidence="2">ABC transporter substrate-binding protein</fullName>
    </submittedName>
</protein>
<organism evidence="2 3">
    <name type="scientific">Limnobacter thiooxidans</name>
    <dbReference type="NCBI Taxonomy" id="131080"/>
    <lineage>
        <taxon>Bacteria</taxon>
        <taxon>Pseudomonadati</taxon>
        <taxon>Pseudomonadota</taxon>
        <taxon>Betaproteobacteria</taxon>
        <taxon>Burkholderiales</taxon>
        <taxon>Burkholderiaceae</taxon>
        <taxon>Limnobacter</taxon>
    </lineage>
</organism>
<keyword evidence="3" id="KW-1185">Reference proteome</keyword>
<evidence type="ECO:0000256" key="1">
    <source>
        <dbReference type="SAM" id="SignalP"/>
    </source>
</evidence>
<dbReference type="PANTHER" id="PTHR36573:SF1">
    <property type="entry name" value="INTERMEMBRANE PHOSPHOLIPID TRANSPORT SYSTEM BINDING PROTEIN MLAC"/>
    <property type="match status" value="1"/>
</dbReference>
<dbReference type="RefSeq" id="WP_130558620.1">
    <property type="nucleotide sequence ID" value="NZ_AP028947.1"/>
</dbReference>